<organism evidence="2 3">
    <name type="scientific">Clostridium magnum DSM 2767</name>
    <dbReference type="NCBI Taxonomy" id="1121326"/>
    <lineage>
        <taxon>Bacteria</taxon>
        <taxon>Bacillati</taxon>
        <taxon>Bacillota</taxon>
        <taxon>Clostridia</taxon>
        <taxon>Eubacteriales</taxon>
        <taxon>Clostridiaceae</taxon>
        <taxon>Clostridium</taxon>
    </lineage>
</organism>
<gene>
    <name evidence="2" type="primary">yflN_1</name>
    <name evidence="2" type="ORF">CLMAG_40030</name>
</gene>
<dbReference type="Gene3D" id="3.60.15.10">
    <property type="entry name" value="Ribonuclease Z/Hydroxyacylglutathione hydrolase-like"/>
    <property type="match status" value="1"/>
</dbReference>
<evidence type="ECO:0000313" key="2">
    <source>
        <dbReference type="EMBL" id="KZL90232.1"/>
    </source>
</evidence>
<dbReference type="InterPro" id="IPR001279">
    <property type="entry name" value="Metallo-B-lactamas"/>
</dbReference>
<evidence type="ECO:0000313" key="3">
    <source>
        <dbReference type="Proteomes" id="UP000076603"/>
    </source>
</evidence>
<protein>
    <submittedName>
        <fullName evidence="2">Putative metallo-hydrolase YflN</fullName>
        <ecNumber evidence="2">3.-.-.-</ecNumber>
    </submittedName>
</protein>
<dbReference type="RefSeq" id="WP_066626338.1">
    <property type="nucleotide sequence ID" value="NZ_FQXL01000014.1"/>
</dbReference>
<dbReference type="SMART" id="SM00849">
    <property type="entry name" value="Lactamase_B"/>
    <property type="match status" value="1"/>
</dbReference>
<proteinExistence type="predicted"/>
<dbReference type="CDD" id="cd07721">
    <property type="entry name" value="yflN-like_MBL-fold"/>
    <property type="match status" value="1"/>
</dbReference>
<evidence type="ECO:0000259" key="1">
    <source>
        <dbReference type="SMART" id="SM00849"/>
    </source>
</evidence>
<dbReference type="Proteomes" id="UP000076603">
    <property type="component" value="Unassembled WGS sequence"/>
</dbReference>
<sequence length="234" mass="25931">MGNIIILNISFKFGNTEDVIHPVILKDDNEMILVDCGYTGFMSVIEDAIKAENLDCNQLTKILITHHDHDHMGALADFKAKYSNIKIVASEIEAPYITGEKKSLRLEQAEALQSTLSDDQKAFGKAFCEIIRNVKPVKVDIVVHDGEVMDWCGGCEIVATPGHTPGHISLYLKNKKTIIAGDAAVLENNQLVIANPQFTLDIDNANRSISKVLSYHAETFICYHGGIYKRSENN</sequence>
<name>A0A161YIN1_9CLOT</name>
<reference evidence="2 3" key="1">
    <citation type="submission" date="2016-04" db="EMBL/GenBank/DDBJ databases">
        <title>Genome sequence of Clostridium magnum DSM 2767.</title>
        <authorList>
            <person name="Poehlein A."/>
            <person name="Uhlig R."/>
            <person name="Fischer R."/>
            <person name="Bahl H."/>
            <person name="Daniel R."/>
        </authorList>
    </citation>
    <scope>NUCLEOTIDE SEQUENCE [LARGE SCALE GENOMIC DNA]</scope>
    <source>
        <strain evidence="2 3">DSM 2767</strain>
    </source>
</reference>
<dbReference type="AlphaFoldDB" id="A0A161YIN1"/>
<dbReference type="EC" id="3.-.-.-" evidence="2"/>
<dbReference type="InterPro" id="IPR036866">
    <property type="entry name" value="RibonucZ/Hydroxyglut_hydro"/>
</dbReference>
<dbReference type="PATRIC" id="fig|1121326.3.peg.4055"/>
<dbReference type="Pfam" id="PF00753">
    <property type="entry name" value="Lactamase_B"/>
    <property type="match status" value="1"/>
</dbReference>
<keyword evidence="2" id="KW-0378">Hydrolase</keyword>
<dbReference type="STRING" id="1121326.CLMAG_40030"/>
<accession>A0A161YIN1</accession>
<keyword evidence="3" id="KW-1185">Reference proteome</keyword>
<dbReference type="PANTHER" id="PTHR42951:SF15">
    <property type="entry name" value="METALLO-BETA-LACTAMASE SUPERFAMILY PROTEIN"/>
    <property type="match status" value="1"/>
</dbReference>
<dbReference type="PANTHER" id="PTHR42951">
    <property type="entry name" value="METALLO-BETA-LACTAMASE DOMAIN-CONTAINING"/>
    <property type="match status" value="1"/>
</dbReference>
<dbReference type="SUPFAM" id="SSF56281">
    <property type="entry name" value="Metallo-hydrolase/oxidoreductase"/>
    <property type="match status" value="1"/>
</dbReference>
<comment type="caution">
    <text evidence="2">The sequence shown here is derived from an EMBL/GenBank/DDBJ whole genome shotgun (WGS) entry which is preliminary data.</text>
</comment>
<dbReference type="EMBL" id="LWAE01000005">
    <property type="protein sequence ID" value="KZL90232.1"/>
    <property type="molecule type" value="Genomic_DNA"/>
</dbReference>
<dbReference type="GO" id="GO:0016787">
    <property type="term" value="F:hydrolase activity"/>
    <property type="evidence" value="ECO:0007669"/>
    <property type="project" value="UniProtKB-KW"/>
</dbReference>
<dbReference type="OrthoDB" id="9761531at2"/>
<feature type="domain" description="Metallo-beta-lactamase" evidence="1">
    <location>
        <begin position="19"/>
        <end position="224"/>
    </location>
</feature>
<dbReference type="InterPro" id="IPR050855">
    <property type="entry name" value="NDM-1-like"/>
</dbReference>